<protein>
    <recommendedName>
        <fullName evidence="3">DUF4355 domain-containing protein</fullName>
    </recommendedName>
</protein>
<evidence type="ECO:0008006" key="3">
    <source>
        <dbReference type="Google" id="ProtNLM"/>
    </source>
</evidence>
<organism evidence="1 2">
    <name type="scientific">Paenibacillus vini</name>
    <dbReference type="NCBI Taxonomy" id="1476024"/>
    <lineage>
        <taxon>Bacteria</taxon>
        <taxon>Bacillati</taxon>
        <taxon>Bacillota</taxon>
        <taxon>Bacilli</taxon>
        <taxon>Bacillales</taxon>
        <taxon>Paenibacillaceae</taxon>
        <taxon>Paenibacillus</taxon>
    </lineage>
</organism>
<reference evidence="1 2" key="1">
    <citation type="submission" date="2021-03" db="EMBL/GenBank/DDBJ databases">
        <title>Antimicrobial resistance genes in bacteria isolated from Japanese honey, and their potential for conferring macrolide and lincosamide resistance in the American foulbrood pathogen Paenibacillus larvae.</title>
        <authorList>
            <person name="Okamoto M."/>
            <person name="Kumagai M."/>
            <person name="Kanamori H."/>
            <person name="Takamatsu D."/>
        </authorList>
    </citation>
    <scope>NUCLEOTIDE SEQUENCE [LARGE SCALE GENOMIC DNA]</scope>
    <source>
        <strain evidence="1 2">J42TS3</strain>
    </source>
</reference>
<evidence type="ECO:0000313" key="1">
    <source>
        <dbReference type="EMBL" id="GIP52202.1"/>
    </source>
</evidence>
<dbReference type="RefSeq" id="WP_213654110.1">
    <property type="nucleotide sequence ID" value="NZ_BOSL01000003.1"/>
</dbReference>
<gene>
    <name evidence="1" type="ORF">J42TS3_12370</name>
</gene>
<proteinExistence type="predicted"/>
<keyword evidence="2" id="KW-1185">Reference proteome</keyword>
<dbReference type="EMBL" id="BOSL01000003">
    <property type="protein sequence ID" value="GIP52202.1"/>
    <property type="molecule type" value="Genomic_DNA"/>
</dbReference>
<comment type="caution">
    <text evidence="1">The sequence shown here is derived from an EMBL/GenBank/DDBJ whole genome shotgun (WGS) entry which is preliminary data.</text>
</comment>
<name>A0ABQ4M8A9_9BACL</name>
<sequence>MFTEEQQQHIDQLIADKKATWEAEQLAPVIAERDELLQYAPKQKTNEQKEIEQLKAQLQHQKLVSSLEKANLSDFVDFLDVQDDGEVQAKIEKLNAVLEARKLSNNYVPDNHKQTSKYEQAAQKGDTVGMLQAKLNKLFG</sequence>
<accession>A0ABQ4M8A9</accession>
<dbReference type="Proteomes" id="UP000679992">
    <property type="component" value="Unassembled WGS sequence"/>
</dbReference>
<evidence type="ECO:0000313" key="2">
    <source>
        <dbReference type="Proteomes" id="UP000679992"/>
    </source>
</evidence>